<name>D5AAA2_PICSI</name>
<dbReference type="PANTHER" id="PTHR34837">
    <property type="entry name" value="OS05G0595500 PROTEIN"/>
    <property type="match status" value="1"/>
</dbReference>
<evidence type="ECO:0000256" key="1">
    <source>
        <dbReference type="SAM" id="MobiDB-lite"/>
    </source>
</evidence>
<protein>
    <submittedName>
        <fullName evidence="2">Uncharacterized protein</fullName>
    </submittedName>
</protein>
<feature type="region of interest" description="Disordered" evidence="1">
    <location>
        <begin position="257"/>
        <end position="300"/>
    </location>
</feature>
<sequence length="553" mass="61891">MAHSGIPYHMWDNGDGNLAHNGAFGWQRQADDVRGPVQGSFHGWDGYAEESMMYGRREWYTFGQGMGNRCWDRPTGAGKGQKTDMSMDFSDHNESNYQGQYTAEDVRGGTQDHRDRPEKLRSERSSTESIDIRRCNQVSRNVVPENSLCTLSSETKKYKHESEDTRYYLSKLDISAELAGPDLYNQYINKLGTGQTMNLNEANFTTDKAYEDHQLEVDTDTEALLSSLDLRRAFFPHLSENCMQRAMEIYKQARKRSRDAATLDTPMNPQIAATKQSDKSSPFGDSKEELRCAPDNGPLTDVDMELVPKSTSSPHDSLLSEMTLTCFMDVAVHNDVKRGQEVPKTASEGINHADQNKSVCDDNAAGFSKQPLNESILEKIKLSEKVLYGCIKSVNLTGPENFDCDHKPTVDALRLVEYVGSATTPDSEHVSEKLVEKHREDAESCSKILHLETNSFSCKFCARGDYVGLNEICVRCQGGSQPNAGFCGDTPIQQGELLERTRITHEEDFKLVDFKELVSAACVVHTLREVSFHIRLPAILLPHLAEVSISNVS</sequence>
<accession>D5AAA2</accession>
<reference evidence="2" key="1">
    <citation type="submission" date="2010-04" db="EMBL/GenBank/DDBJ databases">
        <authorList>
            <person name="Reid K.E."/>
            <person name="Liao N."/>
            <person name="Chan S."/>
            <person name="Docking R."/>
            <person name="Taylor G."/>
            <person name="Moore R."/>
            <person name="Mayo M."/>
            <person name="Munro S."/>
            <person name="King J."/>
            <person name="Yanchuk A."/>
            <person name="Holt R."/>
            <person name="Jones S."/>
            <person name="Marra M."/>
            <person name="Ritland C.E."/>
            <person name="Ritland K."/>
            <person name="Bohlmann J."/>
        </authorList>
    </citation>
    <scope>NUCLEOTIDE SEQUENCE</scope>
    <source>
        <tissue evidence="2">Bud</tissue>
    </source>
</reference>
<dbReference type="PANTHER" id="PTHR34837:SF1">
    <property type="entry name" value="LOW PROTEIN: ZINC FINGER CCCH DOMAIN PROTEIN"/>
    <property type="match status" value="1"/>
</dbReference>
<proteinExistence type="evidence at transcript level"/>
<dbReference type="AlphaFoldDB" id="D5AAA2"/>
<feature type="region of interest" description="Disordered" evidence="1">
    <location>
        <begin position="100"/>
        <end position="129"/>
    </location>
</feature>
<evidence type="ECO:0000313" key="2">
    <source>
        <dbReference type="EMBL" id="ADE76471.1"/>
    </source>
</evidence>
<feature type="compositionally biased region" description="Polar residues" evidence="1">
    <location>
        <begin position="265"/>
        <end position="275"/>
    </location>
</feature>
<organism evidence="2">
    <name type="scientific">Picea sitchensis</name>
    <name type="common">Sitka spruce</name>
    <name type="synonym">Pinus sitchensis</name>
    <dbReference type="NCBI Taxonomy" id="3332"/>
    <lineage>
        <taxon>Eukaryota</taxon>
        <taxon>Viridiplantae</taxon>
        <taxon>Streptophyta</taxon>
        <taxon>Embryophyta</taxon>
        <taxon>Tracheophyta</taxon>
        <taxon>Spermatophyta</taxon>
        <taxon>Pinopsida</taxon>
        <taxon>Pinidae</taxon>
        <taxon>Conifers I</taxon>
        <taxon>Pinales</taxon>
        <taxon>Pinaceae</taxon>
        <taxon>Picea</taxon>
    </lineage>
</organism>
<feature type="compositionally biased region" description="Basic and acidic residues" evidence="1">
    <location>
        <begin position="104"/>
        <end position="129"/>
    </location>
</feature>
<dbReference type="EMBL" id="BT123131">
    <property type="protein sequence ID" value="ADE76471.1"/>
    <property type="molecule type" value="mRNA"/>
</dbReference>